<dbReference type="RefSeq" id="WP_091854374.1">
    <property type="nucleotide sequence ID" value="NZ_FOHZ01000025.1"/>
</dbReference>
<dbReference type="Proteomes" id="UP000198762">
    <property type="component" value="Unassembled WGS sequence"/>
</dbReference>
<dbReference type="AlphaFoldDB" id="A0A1I0H7D7"/>
<evidence type="ECO:0000313" key="2">
    <source>
        <dbReference type="EMBL" id="SET79569.1"/>
    </source>
</evidence>
<dbReference type="EMBL" id="FOHZ01000025">
    <property type="protein sequence ID" value="SET79569.1"/>
    <property type="molecule type" value="Genomic_DNA"/>
</dbReference>
<evidence type="ECO:0000313" key="3">
    <source>
        <dbReference type="Proteomes" id="UP000198762"/>
    </source>
</evidence>
<dbReference type="OrthoDB" id="117888at2"/>
<evidence type="ECO:0000259" key="1">
    <source>
        <dbReference type="Pfam" id="PF09722"/>
    </source>
</evidence>
<dbReference type="InterPro" id="IPR024467">
    <property type="entry name" value="Xre/MbcA/ParS-like_toxin-bd"/>
</dbReference>
<feature type="domain" description="Antitoxin Xre/MbcA/ParS-like toxin-binding" evidence="1">
    <location>
        <begin position="46"/>
        <end position="90"/>
    </location>
</feature>
<protein>
    <recommendedName>
        <fullName evidence="1">Antitoxin Xre/MbcA/ParS-like toxin-binding domain-containing protein</fullName>
    </recommendedName>
</protein>
<name>A0A1I0H7D7_9GAMM</name>
<accession>A0A1I0H7D7</accession>
<organism evidence="2 3">
    <name type="scientific">Marinobacter segnicrescens</name>
    <dbReference type="NCBI Taxonomy" id="430453"/>
    <lineage>
        <taxon>Bacteria</taxon>
        <taxon>Pseudomonadati</taxon>
        <taxon>Pseudomonadota</taxon>
        <taxon>Gammaproteobacteria</taxon>
        <taxon>Pseudomonadales</taxon>
        <taxon>Marinobacteraceae</taxon>
        <taxon>Marinobacter</taxon>
    </lineage>
</organism>
<proteinExistence type="predicted"/>
<keyword evidence="3" id="KW-1185">Reference proteome</keyword>
<reference evidence="3" key="1">
    <citation type="submission" date="2016-10" db="EMBL/GenBank/DDBJ databases">
        <authorList>
            <person name="Varghese N."/>
            <person name="Submissions S."/>
        </authorList>
    </citation>
    <scope>NUCLEOTIDE SEQUENCE [LARGE SCALE GENOMIC DNA]</scope>
    <source>
        <strain evidence="3">CGMCC 1.6489</strain>
    </source>
</reference>
<dbReference type="STRING" id="430453.SAMN04487962_1256"/>
<gene>
    <name evidence="2" type="ORF">SAMN04487962_1256</name>
</gene>
<dbReference type="Pfam" id="PF09722">
    <property type="entry name" value="Xre_MbcA_ParS_C"/>
    <property type="match status" value="1"/>
</dbReference>
<sequence length="93" mass="10877">MKEDIALKVFDRICEAWTLDEEEREKLAGSPPSLERISYVFGIYKALRTIFPTERQAADWIRKKNWVFDGKTALEAMIDEPAVVRRYLDAQLL</sequence>